<evidence type="ECO:0000256" key="5">
    <source>
        <dbReference type="ARBA" id="ARBA00022771"/>
    </source>
</evidence>
<keyword evidence="6" id="KW-0862">Zinc</keyword>
<dbReference type="SMART" id="SM00336">
    <property type="entry name" value="BBOX"/>
    <property type="match status" value="1"/>
</dbReference>
<evidence type="ECO:0000256" key="7">
    <source>
        <dbReference type="ARBA" id="ARBA00023242"/>
    </source>
</evidence>
<comment type="subcellular location">
    <subcellularLocation>
        <location evidence="1 9">Nucleus</location>
    </subcellularLocation>
</comment>
<comment type="caution">
    <text evidence="12">The sequence shown here is derived from an EMBL/GenBank/DDBJ whole genome shotgun (WGS) entry which is preliminary data.</text>
</comment>
<evidence type="ECO:0000256" key="9">
    <source>
        <dbReference type="PROSITE-ProRule" id="PRU00357"/>
    </source>
</evidence>
<evidence type="ECO:0000256" key="6">
    <source>
        <dbReference type="ARBA" id="ARBA00022833"/>
    </source>
</evidence>
<accession>A0ABR0W2W5</accession>
<evidence type="ECO:0000313" key="13">
    <source>
        <dbReference type="Proteomes" id="UP001318860"/>
    </source>
</evidence>
<evidence type="ECO:0000259" key="10">
    <source>
        <dbReference type="PROSITE" id="PS50119"/>
    </source>
</evidence>
<dbReference type="Proteomes" id="UP001318860">
    <property type="component" value="Unassembled WGS sequence"/>
</dbReference>
<evidence type="ECO:0000256" key="1">
    <source>
        <dbReference type="ARBA" id="ARBA00004123"/>
    </source>
</evidence>
<dbReference type="Pfam" id="PF00643">
    <property type="entry name" value="zf-B_box"/>
    <property type="match status" value="1"/>
</dbReference>
<evidence type="ECO:0000259" key="11">
    <source>
        <dbReference type="PROSITE" id="PS51017"/>
    </source>
</evidence>
<feature type="domain" description="B box-type" evidence="10">
    <location>
        <begin position="14"/>
        <end position="60"/>
    </location>
</feature>
<feature type="domain" description="CCT" evidence="11">
    <location>
        <begin position="325"/>
        <end position="367"/>
    </location>
</feature>
<organism evidence="12 13">
    <name type="scientific">Rehmannia glutinosa</name>
    <name type="common">Chinese foxglove</name>
    <dbReference type="NCBI Taxonomy" id="99300"/>
    <lineage>
        <taxon>Eukaryota</taxon>
        <taxon>Viridiplantae</taxon>
        <taxon>Streptophyta</taxon>
        <taxon>Embryophyta</taxon>
        <taxon>Tracheophyta</taxon>
        <taxon>Spermatophyta</taxon>
        <taxon>Magnoliopsida</taxon>
        <taxon>eudicotyledons</taxon>
        <taxon>Gunneridae</taxon>
        <taxon>Pentapetalae</taxon>
        <taxon>asterids</taxon>
        <taxon>lamiids</taxon>
        <taxon>Lamiales</taxon>
        <taxon>Orobanchaceae</taxon>
        <taxon>Rehmannieae</taxon>
        <taxon>Rehmannia</taxon>
    </lineage>
</organism>
<proteinExistence type="inferred from homology"/>
<keyword evidence="4" id="KW-0677">Repeat</keyword>
<dbReference type="InterPro" id="IPR000315">
    <property type="entry name" value="Znf_B-box"/>
</dbReference>
<dbReference type="InterPro" id="IPR049808">
    <property type="entry name" value="CONSTANS-like_Bbox1"/>
</dbReference>
<name>A0ABR0W2W5_REHGL</name>
<dbReference type="Pfam" id="PF06203">
    <property type="entry name" value="CCT"/>
    <property type="match status" value="1"/>
</dbReference>
<keyword evidence="13" id="KW-1185">Reference proteome</keyword>
<sequence>MNVPDQENQAPVDQTERLCDFCNESKAILYCRADSAKLCLNCDREVHSTNQLFKNTPDPFSAIRAIRRLLRSSAALSPPCSVRTAIGKPTRILGLEDLGKKSLDFGFGNDEELLDLLVWETPSIVSLDDLIVANDCVDSGRSFQAMGVPPLPKNLCIYAYMELQELVCRSSSGITEMRHVVNRKKKYFANSAKWLKKKDPNFSGSLEDLEPDFGLRPQVPGKCQFMDSSPGLENNPEPISVPSYETSAPKWSCYAGGVPDEGFPSPFMSSYIETNHLVPDKDSDVGENTSIANGFQEVQSCPPVDSKTFQVLPNAGVRELNSQERDTAISRYKEKKKTRRYEKHIRYESRKARAESRIRIKGRFAKMDPTSSGLNATNAAEGVAVRVSVRSRRFSLLHSRARTALSRATDTRSAFPANALALRARTFSGTRMGPRR</sequence>
<keyword evidence="3" id="KW-0479">Metal-binding</keyword>
<keyword evidence="7 9" id="KW-0539">Nucleus</keyword>
<dbReference type="PANTHER" id="PTHR31717:SF58">
    <property type="entry name" value="ZINC FINGER PROTEIN CONSTANS-LIKE 13"/>
    <property type="match status" value="1"/>
</dbReference>
<evidence type="ECO:0000313" key="12">
    <source>
        <dbReference type="EMBL" id="KAK6141324.1"/>
    </source>
</evidence>
<comment type="similarity">
    <text evidence="2">Belongs to the CONSTANS family.</text>
</comment>
<protein>
    <recommendedName>
        <fullName evidence="14">CONSTANS-like protein</fullName>
    </recommendedName>
</protein>
<evidence type="ECO:0008006" key="14">
    <source>
        <dbReference type="Google" id="ProtNLM"/>
    </source>
</evidence>
<dbReference type="PROSITE" id="PS51017">
    <property type="entry name" value="CCT"/>
    <property type="match status" value="1"/>
</dbReference>
<dbReference type="CDD" id="cd19821">
    <property type="entry name" value="Bbox1_BBX-like"/>
    <property type="match status" value="1"/>
</dbReference>
<evidence type="ECO:0000256" key="8">
    <source>
        <dbReference type="PROSITE-ProRule" id="PRU00024"/>
    </source>
</evidence>
<evidence type="ECO:0000256" key="3">
    <source>
        <dbReference type="ARBA" id="ARBA00022723"/>
    </source>
</evidence>
<dbReference type="InterPro" id="IPR010402">
    <property type="entry name" value="CCT_domain"/>
</dbReference>
<reference evidence="12 13" key="1">
    <citation type="journal article" date="2021" name="Comput. Struct. Biotechnol. J.">
        <title>De novo genome assembly of the potent medicinal plant Rehmannia glutinosa using nanopore technology.</title>
        <authorList>
            <person name="Ma L."/>
            <person name="Dong C."/>
            <person name="Song C."/>
            <person name="Wang X."/>
            <person name="Zheng X."/>
            <person name="Niu Y."/>
            <person name="Chen S."/>
            <person name="Feng W."/>
        </authorList>
    </citation>
    <scope>NUCLEOTIDE SEQUENCE [LARGE SCALE GENOMIC DNA]</scope>
    <source>
        <strain evidence="12">DH-2019</strain>
    </source>
</reference>
<dbReference type="EMBL" id="JABTTQ020000152">
    <property type="protein sequence ID" value="KAK6141324.1"/>
    <property type="molecule type" value="Genomic_DNA"/>
</dbReference>
<dbReference type="PROSITE" id="PS50119">
    <property type="entry name" value="ZF_BBOX"/>
    <property type="match status" value="1"/>
</dbReference>
<evidence type="ECO:0000256" key="4">
    <source>
        <dbReference type="ARBA" id="ARBA00022737"/>
    </source>
</evidence>
<gene>
    <name evidence="12" type="ORF">DH2020_024922</name>
</gene>
<keyword evidence="5 8" id="KW-0863">Zinc-finger</keyword>
<dbReference type="PANTHER" id="PTHR31717">
    <property type="entry name" value="ZINC FINGER PROTEIN CONSTANS-LIKE 10"/>
    <property type="match status" value="1"/>
</dbReference>
<evidence type="ECO:0000256" key="2">
    <source>
        <dbReference type="ARBA" id="ARBA00010024"/>
    </source>
</evidence>